<evidence type="ECO:0000256" key="1">
    <source>
        <dbReference type="SAM" id="MobiDB-lite"/>
    </source>
</evidence>
<dbReference type="EMBL" id="QGKY02001250">
    <property type="protein sequence ID" value="KAF2564305.1"/>
    <property type="molecule type" value="Genomic_DNA"/>
</dbReference>
<evidence type="ECO:0000313" key="2">
    <source>
        <dbReference type="EMBL" id="KAF2564305.1"/>
    </source>
</evidence>
<gene>
    <name evidence="2" type="ORF">F2Q70_00017628</name>
</gene>
<accession>A0A8S9I3Z3</accession>
<proteinExistence type="predicted"/>
<organism evidence="2">
    <name type="scientific">Brassica cretica</name>
    <name type="common">Mustard</name>
    <dbReference type="NCBI Taxonomy" id="69181"/>
    <lineage>
        <taxon>Eukaryota</taxon>
        <taxon>Viridiplantae</taxon>
        <taxon>Streptophyta</taxon>
        <taxon>Embryophyta</taxon>
        <taxon>Tracheophyta</taxon>
        <taxon>Spermatophyta</taxon>
        <taxon>Magnoliopsida</taxon>
        <taxon>eudicotyledons</taxon>
        <taxon>Gunneridae</taxon>
        <taxon>Pentapetalae</taxon>
        <taxon>rosids</taxon>
        <taxon>malvids</taxon>
        <taxon>Brassicales</taxon>
        <taxon>Brassicaceae</taxon>
        <taxon>Brassiceae</taxon>
        <taxon>Brassica</taxon>
    </lineage>
</organism>
<sequence>MSFSMVRTHAGRHHSSQMSGCMTGTHARRHSSSHTAGRMLRLHARRHLVLGRSTSCFYMSGCMYYFHARTSLRRYPKTGRKTVLENCLKLPKKLGNTCFLFRIQQPIRFRLVVSRVSLRMALDACTATPRALHVLQHGQDSCRAPPLLPDVRLHDWNSCKAPQQLPHGWPHASVTCAAKPRAWSIHLVLLHVRLHVLLPCTVPPRASIDTQLAG</sequence>
<protein>
    <submittedName>
        <fullName evidence="2">Uncharacterized protein</fullName>
    </submittedName>
</protein>
<name>A0A8S9I3Z3_BRACR</name>
<dbReference type="AlphaFoldDB" id="A0A8S9I3Z3"/>
<reference evidence="2" key="1">
    <citation type="submission" date="2019-12" db="EMBL/GenBank/DDBJ databases">
        <title>Genome sequencing and annotation of Brassica cretica.</title>
        <authorList>
            <person name="Studholme D.J."/>
            <person name="Sarris P.F."/>
        </authorList>
    </citation>
    <scope>NUCLEOTIDE SEQUENCE</scope>
    <source>
        <strain evidence="2">PFS-102/07</strain>
        <tissue evidence="2">Leaf</tissue>
    </source>
</reference>
<comment type="caution">
    <text evidence="2">The sequence shown here is derived from an EMBL/GenBank/DDBJ whole genome shotgun (WGS) entry which is preliminary data.</text>
</comment>
<feature type="region of interest" description="Disordered" evidence="1">
    <location>
        <begin position="1"/>
        <end position="34"/>
    </location>
</feature>